<feature type="signal peptide" evidence="2">
    <location>
        <begin position="1"/>
        <end position="23"/>
    </location>
</feature>
<dbReference type="RefSeq" id="WP_107938608.1">
    <property type="nucleotide sequence ID" value="NZ_QANS01000001.1"/>
</dbReference>
<dbReference type="EMBL" id="QANS01000001">
    <property type="protein sequence ID" value="PTU32900.1"/>
    <property type="molecule type" value="Genomic_DNA"/>
</dbReference>
<gene>
    <name evidence="3" type="ORF">CJD38_01950</name>
</gene>
<dbReference type="AlphaFoldDB" id="A0A2T5MK03"/>
<comment type="caution">
    <text evidence="3">The sequence shown here is derived from an EMBL/GenBank/DDBJ whole genome shotgun (WGS) entry which is preliminary data.</text>
</comment>
<keyword evidence="2" id="KW-0732">Signal</keyword>
<evidence type="ECO:0000313" key="3">
    <source>
        <dbReference type="EMBL" id="PTU32900.1"/>
    </source>
</evidence>
<name>A0A2T5MK03_9GAMM</name>
<protein>
    <recommendedName>
        <fullName evidence="5">DUF1302 domain-containing protein</fullName>
    </recommendedName>
</protein>
<feature type="region of interest" description="Disordered" evidence="1">
    <location>
        <begin position="92"/>
        <end position="114"/>
    </location>
</feature>
<feature type="chain" id="PRO_5015661722" description="DUF1302 domain-containing protein" evidence="2">
    <location>
        <begin position="24"/>
        <end position="788"/>
    </location>
</feature>
<feature type="compositionally biased region" description="Low complexity" evidence="1">
    <location>
        <begin position="30"/>
        <end position="46"/>
    </location>
</feature>
<evidence type="ECO:0000256" key="1">
    <source>
        <dbReference type="SAM" id="MobiDB-lite"/>
    </source>
</evidence>
<reference evidence="3 4" key="1">
    <citation type="submission" date="2018-04" db="EMBL/GenBank/DDBJ databases">
        <title>Novel species isolated from glacier.</title>
        <authorList>
            <person name="Liu Q."/>
            <person name="Xin Y.-H."/>
        </authorList>
    </citation>
    <scope>NUCLEOTIDE SEQUENCE [LARGE SCALE GENOMIC DNA]</scope>
    <source>
        <strain evidence="3 4">GT1R17</strain>
    </source>
</reference>
<feature type="region of interest" description="Disordered" evidence="1">
    <location>
        <begin position="26"/>
        <end position="46"/>
    </location>
</feature>
<keyword evidence="4" id="KW-1185">Reference proteome</keyword>
<evidence type="ECO:0000313" key="4">
    <source>
        <dbReference type="Proteomes" id="UP000244248"/>
    </source>
</evidence>
<sequence>MNTVYKKIALAGFCFALSTSAFAGGEEDTTAMPEEAAPAADAAAPAPEAVAAAPDEAAVPADAAPVEAAAVEAAPVDAAPVEEAPAEAVAVEATASEEVVADAAPSDEAPAEGSEGWFSHFDVSFGGFIRPEIAFSTGSANPNNQTGNPFNRKSVPIQGALPPSAIQTTVGNTLGILGVPASVINTLDPVFTGLTGATGWGTIAVPAPLQALLPNTGGNVQRPIDYEHNLFNLHMLRAEMEMGMTLTNDLKFIARVRATYDPGKYKDFNENSVNGIYGGISGGDPALYQGRPNYFQYRVEGNSKPNPLEWSGKNYLVYFPTLLFDYNHGPLNVRLGNQQIAWGQALFFRVLDVVDGLDLRRHSVLDYAQEEFADERVPALALRVGYQFSDELLADAYFQKFQPTIYGNPNTQYNVIPAQFTVHDMYSEGGYDNKYSYGMRVKGNFGQWGFQAMAVRRYNPDGAFRWTKSGVNKALPNTFSNGTLNTFGAVVNAANGGNSGPALAETAFEASPGGVYSSQEWFHYAAMVRLNGLDGLNAAIADPKVNDPLTGKPYFQDATQKVFASTVDNITDARRELDTFFLAGGGSLRGHIERRYFVENNFGVGVSYVTEGEPGSIFDQLIINLENTYTPKRVFTSPDLGQSFLTDKSNVTALVMEKYHRFTQSFPATYVVLQYMHRTTDDIFGRSLKGYGGDDNGPGKGIGSANYVALAFQQPFPQDIYRIGFATLYDPKGGILVQPGIVWKPRGYLSVDFFYTYINGKLGGNPNNNALSTADFADEATVRVSYQF</sequence>
<dbReference type="InterPro" id="IPR010727">
    <property type="entry name" value="DUF1302"/>
</dbReference>
<dbReference type="Pfam" id="PF06980">
    <property type="entry name" value="DUF1302"/>
    <property type="match status" value="1"/>
</dbReference>
<proteinExistence type="predicted"/>
<accession>A0A2T5MK03</accession>
<evidence type="ECO:0008006" key="5">
    <source>
        <dbReference type="Google" id="ProtNLM"/>
    </source>
</evidence>
<dbReference type="Proteomes" id="UP000244248">
    <property type="component" value="Unassembled WGS sequence"/>
</dbReference>
<evidence type="ECO:0000256" key="2">
    <source>
        <dbReference type="SAM" id="SignalP"/>
    </source>
</evidence>
<organism evidence="3 4">
    <name type="scientific">Stenotrophobium rhamnosiphilum</name>
    <dbReference type="NCBI Taxonomy" id="2029166"/>
    <lineage>
        <taxon>Bacteria</taxon>
        <taxon>Pseudomonadati</taxon>
        <taxon>Pseudomonadota</taxon>
        <taxon>Gammaproteobacteria</taxon>
        <taxon>Nevskiales</taxon>
        <taxon>Nevskiaceae</taxon>
        <taxon>Stenotrophobium</taxon>
    </lineage>
</organism>
<dbReference type="OrthoDB" id="9769143at2"/>